<evidence type="ECO:0000256" key="4">
    <source>
        <dbReference type="ARBA" id="ARBA00023136"/>
    </source>
</evidence>
<feature type="region of interest" description="Disordered" evidence="5">
    <location>
        <begin position="407"/>
        <end position="426"/>
    </location>
</feature>
<feature type="compositionally biased region" description="Low complexity" evidence="5">
    <location>
        <begin position="1006"/>
        <end position="1020"/>
    </location>
</feature>
<dbReference type="EMBL" id="BNCO01000008">
    <property type="protein sequence ID" value="GIL49839.1"/>
    <property type="molecule type" value="Genomic_DNA"/>
</dbReference>
<dbReference type="PANTHER" id="PTHR12988">
    <property type="entry name" value="SPHINGOMYELIN PHOSPHODIESTERASE 4"/>
    <property type="match status" value="1"/>
</dbReference>
<feature type="region of interest" description="Disordered" evidence="5">
    <location>
        <begin position="441"/>
        <end position="460"/>
    </location>
</feature>
<evidence type="ECO:0000313" key="8">
    <source>
        <dbReference type="Proteomes" id="UP000747399"/>
    </source>
</evidence>
<organism evidence="7 8">
    <name type="scientific">Volvox africanus</name>
    <dbReference type="NCBI Taxonomy" id="51714"/>
    <lineage>
        <taxon>Eukaryota</taxon>
        <taxon>Viridiplantae</taxon>
        <taxon>Chlorophyta</taxon>
        <taxon>core chlorophytes</taxon>
        <taxon>Chlorophyceae</taxon>
        <taxon>CS clade</taxon>
        <taxon>Chlamydomonadales</taxon>
        <taxon>Volvocaceae</taxon>
        <taxon>Volvox</taxon>
    </lineage>
</organism>
<comment type="caution">
    <text evidence="7">The sequence shown here is derived from an EMBL/GenBank/DDBJ whole genome shotgun (WGS) entry which is preliminary data.</text>
</comment>
<comment type="subcellular location">
    <subcellularLocation>
        <location evidence="1">Membrane</location>
        <topology evidence="1">Single-pass membrane protein</topology>
    </subcellularLocation>
</comment>
<dbReference type="InterPro" id="IPR024129">
    <property type="entry name" value="Sphingomy_SMPD4"/>
</dbReference>
<accession>A0A8J4AXM6</accession>
<evidence type="ECO:0000256" key="1">
    <source>
        <dbReference type="ARBA" id="ARBA00004167"/>
    </source>
</evidence>
<protein>
    <recommendedName>
        <fullName evidence="9">Sphingomyelin phosphodiesterase 4</fullName>
    </recommendedName>
</protein>
<keyword evidence="8" id="KW-1185">Reference proteome</keyword>
<evidence type="ECO:0000313" key="7">
    <source>
        <dbReference type="EMBL" id="GIL49839.1"/>
    </source>
</evidence>
<feature type="transmembrane region" description="Helical" evidence="6">
    <location>
        <begin position="950"/>
        <end position="972"/>
    </location>
</feature>
<evidence type="ECO:0000256" key="3">
    <source>
        <dbReference type="ARBA" id="ARBA00022989"/>
    </source>
</evidence>
<gene>
    <name evidence="7" type="ORF">Vafri_6154</name>
</gene>
<dbReference type="GO" id="GO:0046513">
    <property type="term" value="P:ceramide biosynthetic process"/>
    <property type="evidence" value="ECO:0007669"/>
    <property type="project" value="TreeGrafter"/>
</dbReference>
<feature type="region of interest" description="Disordered" evidence="5">
    <location>
        <begin position="465"/>
        <end position="486"/>
    </location>
</feature>
<evidence type="ECO:0008006" key="9">
    <source>
        <dbReference type="Google" id="ProtNLM"/>
    </source>
</evidence>
<sequence>MAVPSAYGRDSFSELNRQLERTNREPGSIRRTCRAVEECLANNRDNLRGFFDKPFSNLLRHIFGYGDADASWLNIVSKGHEGDARALVDLLAPDGKLFAAMAQADSDRLVEYIFPTERLPAHTQELLKEPQGYGIKLLGTWPQYRGRIRSDATGHPQVYLNLFEYFMFWTAFYVLRGSGNDTRRNDPRAQPSSGSSPVALGMQLMGNIINRRPVGSLQGHPYYHLLKTYLEYFLPRIGSVGGAGGADGAAASRAAAAVASQNAGAAAGSGGASGPAYAFSMGTGNNAAGSVVWASYKPTVTAAAAGPESRGAILLSILVEFWLTDLAEPLPTAIADWAGGPMLPGGVAGPIGGPGAASSIAGSPSPAPTRVSTQPNIRTLTYQPPSEEIVEGLVALVRHVHVIEPDTRHGGPGLGVGGRSPAAGVSPSSAAASAIAMIRSSSGGAGHQSGGGAGSGSGMALKLQPAQAGRPPWLPETPIKTSPLPPQRVLNPPTALLVHGSSATPAVQALSRKVYRQLRRAFSQWQPQSQSSLSPLISLWLSILAPWCPPHAHARKPVGAEHLAPSTSGSGAAVIVGGDLYGGGAPGTIHQHYHTYHEHGALGAAKAAAAGVMEATVGRLQVASGGGTKDMPYKYTPGWRGHILAHLPFYLLLLPQFASLSLSRFNRNPDLTVQELDRVLAVLAASGPELLQELRAAEVAFNDFLRPSGRRRRGGEYGEMAPWWLEQAHDFEAAAAAGSSAPGTVQPDVTGRLFSTDADGMAYTTCLLLRNAETQAHPELVAALRQSAAAVLPLDSILPAAAAEEQGPQASADVRHFPKPGLWPSHFSFLAHQDPKLAWPTQLWEHVYRGPDGRHDPMYRPIASNEIAYLVRLMLRLSERLNGMFGFDRPYQPGEEFDDPPETVLHRGLLSLRKRGFRFNLRFLAEIQMLAWILVGVAVAYWTLGPCLKILPWFICTALWCIFKNVCLYFLGPIGAIWGLIRVAPGLVFGSQYGSVGGGATLTPGRSSNAAVRRTTSTTAAGGGSTADGVFTTGTGGEFTGNVYQRYDAHGGQLYTRSVGGGGGGGGGGGYRFGA</sequence>
<dbReference type="GO" id="GO:0016020">
    <property type="term" value="C:membrane"/>
    <property type="evidence" value="ECO:0007669"/>
    <property type="project" value="UniProtKB-SubCell"/>
</dbReference>
<evidence type="ECO:0000256" key="5">
    <source>
        <dbReference type="SAM" id="MobiDB-lite"/>
    </source>
</evidence>
<dbReference type="PANTHER" id="PTHR12988:SF6">
    <property type="entry name" value="SPHINGOMYELIN PHOSPHODIESTERASE 4"/>
    <property type="match status" value="1"/>
</dbReference>
<feature type="region of interest" description="Disordered" evidence="5">
    <location>
        <begin position="1005"/>
        <end position="1024"/>
    </location>
</feature>
<name>A0A8J4AXM6_9CHLO</name>
<dbReference type="GO" id="GO:0050290">
    <property type="term" value="F:sphingomyelin phosphodiesterase D activity"/>
    <property type="evidence" value="ECO:0007669"/>
    <property type="project" value="InterPro"/>
</dbReference>
<evidence type="ECO:0000256" key="2">
    <source>
        <dbReference type="ARBA" id="ARBA00022692"/>
    </source>
</evidence>
<keyword evidence="3 6" id="KW-1133">Transmembrane helix</keyword>
<reference evidence="7" key="1">
    <citation type="journal article" date="2021" name="Proc. Natl. Acad. Sci. U.S.A.">
        <title>Three genomes in the algal genus Volvox reveal the fate of a haploid sex-determining region after a transition to homothallism.</title>
        <authorList>
            <person name="Yamamoto K."/>
            <person name="Hamaji T."/>
            <person name="Kawai-Toyooka H."/>
            <person name="Matsuzaki R."/>
            <person name="Takahashi F."/>
            <person name="Nishimura Y."/>
            <person name="Kawachi M."/>
            <person name="Noguchi H."/>
            <person name="Minakuchi Y."/>
            <person name="Umen J.G."/>
            <person name="Toyoda A."/>
            <person name="Nozaki H."/>
        </authorList>
    </citation>
    <scope>NUCLEOTIDE SEQUENCE</scope>
    <source>
        <strain evidence="7">NIES-3780</strain>
    </source>
</reference>
<feature type="compositionally biased region" description="Gly residues" evidence="5">
    <location>
        <begin position="443"/>
        <end position="457"/>
    </location>
</feature>
<proteinExistence type="predicted"/>
<dbReference type="GO" id="GO:0006685">
    <property type="term" value="P:sphingomyelin catabolic process"/>
    <property type="evidence" value="ECO:0007669"/>
    <property type="project" value="TreeGrafter"/>
</dbReference>
<dbReference type="AlphaFoldDB" id="A0A8J4AXM6"/>
<keyword evidence="2 6" id="KW-0812">Transmembrane</keyword>
<dbReference type="GO" id="GO:0046475">
    <property type="term" value="P:glycerophospholipid catabolic process"/>
    <property type="evidence" value="ECO:0007669"/>
    <property type="project" value="TreeGrafter"/>
</dbReference>
<feature type="transmembrane region" description="Helical" evidence="6">
    <location>
        <begin position="923"/>
        <end position="944"/>
    </location>
</feature>
<dbReference type="Proteomes" id="UP000747399">
    <property type="component" value="Unassembled WGS sequence"/>
</dbReference>
<keyword evidence="4 6" id="KW-0472">Membrane</keyword>
<evidence type="ECO:0000256" key="6">
    <source>
        <dbReference type="SAM" id="Phobius"/>
    </source>
</evidence>